<feature type="region of interest" description="Disordered" evidence="1">
    <location>
        <begin position="272"/>
        <end position="339"/>
    </location>
</feature>
<feature type="compositionally biased region" description="Basic and acidic residues" evidence="1">
    <location>
        <begin position="115"/>
        <end position="129"/>
    </location>
</feature>
<reference evidence="2" key="1">
    <citation type="submission" date="2020-07" db="EMBL/GenBank/DDBJ databases">
        <title>Ethylene signaling mediates host invasion by parasitic plants.</title>
        <authorList>
            <person name="Yoshida S."/>
        </authorList>
    </citation>
    <scope>NUCLEOTIDE SEQUENCE</scope>
    <source>
        <strain evidence="2">Okayama</strain>
    </source>
</reference>
<feature type="region of interest" description="Disordered" evidence="1">
    <location>
        <begin position="105"/>
        <end position="170"/>
    </location>
</feature>
<keyword evidence="3" id="KW-1185">Reference proteome</keyword>
<comment type="caution">
    <text evidence="2">The sequence shown here is derived from an EMBL/GenBank/DDBJ whole genome shotgun (WGS) entry which is preliminary data.</text>
</comment>
<feature type="compositionally biased region" description="Basic and acidic residues" evidence="1">
    <location>
        <begin position="284"/>
        <end position="295"/>
    </location>
</feature>
<organism evidence="2 3">
    <name type="scientific">Phtheirospermum japonicum</name>
    <dbReference type="NCBI Taxonomy" id="374723"/>
    <lineage>
        <taxon>Eukaryota</taxon>
        <taxon>Viridiplantae</taxon>
        <taxon>Streptophyta</taxon>
        <taxon>Embryophyta</taxon>
        <taxon>Tracheophyta</taxon>
        <taxon>Spermatophyta</taxon>
        <taxon>Magnoliopsida</taxon>
        <taxon>eudicotyledons</taxon>
        <taxon>Gunneridae</taxon>
        <taxon>Pentapetalae</taxon>
        <taxon>asterids</taxon>
        <taxon>lamiids</taxon>
        <taxon>Lamiales</taxon>
        <taxon>Orobanchaceae</taxon>
        <taxon>Orobanchaceae incertae sedis</taxon>
        <taxon>Phtheirospermum</taxon>
    </lineage>
</organism>
<accession>A0A830CMF8</accession>
<dbReference type="GO" id="GO:2000028">
    <property type="term" value="P:regulation of photoperiodism, flowering"/>
    <property type="evidence" value="ECO:0007669"/>
    <property type="project" value="InterPro"/>
</dbReference>
<evidence type="ECO:0000313" key="2">
    <source>
        <dbReference type="EMBL" id="GFQ00160.1"/>
    </source>
</evidence>
<evidence type="ECO:0000256" key="1">
    <source>
        <dbReference type="SAM" id="MobiDB-lite"/>
    </source>
</evidence>
<dbReference type="Proteomes" id="UP000653305">
    <property type="component" value="Unassembled WGS sequence"/>
</dbReference>
<dbReference type="OrthoDB" id="1939092at2759"/>
<protein>
    <submittedName>
        <fullName evidence="2">Protein early flowering 3</fullName>
    </submittedName>
</protein>
<gene>
    <name evidence="2" type="ORF">PHJA_002160000</name>
</gene>
<proteinExistence type="predicted"/>
<name>A0A830CMF8_9LAMI</name>
<dbReference type="PANTHER" id="PTHR34281">
    <property type="entry name" value="PROTEIN EARLY FLOWERING 3"/>
    <property type="match status" value="1"/>
</dbReference>
<dbReference type="EMBL" id="BMAC01000611">
    <property type="protein sequence ID" value="GFQ00160.1"/>
    <property type="molecule type" value="Genomic_DNA"/>
</dbReference>
<evidence type="ECO:0000313" key="3">
    <source>
        <dbReference type="Proteomes" id="UP000653305"/>
    </source>
</evidence>
<dbReference type="PANTHER" id="PTHR34281:SF2">
    <property type="entry name" value="PROTEIN EARLY FLOWERING 3"/>
    <property type="match status" value="1"/>
</dbReference>
<sequence>MGFQSGPGRPRQINLERVDCLSENSVVDSISGLDITPDDVVGIIGQKHFWKARREIVNQQRIFAVQIFELHRLIKVQKLIAASPHILLEDSAFFTKPIKALPGKRKPLNFPVKEIPQDPKQKTEPEKQVHKNKSPPENTTSKASFSAVQTGIPPPSFRSSDYTPGPWGFNPPPAPIGNQWLIPVMSPSEGLVYKPYPGPGFVGPACGPPGPNPMMGHFPTPAYGNPAPRPHGYFPPYGMPVTNIAAFPGSSAKQNKASKDMLDNLNVSEDIEAQDSIASSPVERLQDNGESKSMTERNVLPLFPTSPPVDGPEPSSRPPEPERPAQVIKVVPHHAKSASESAARIFLSLQEGRKQYDPA</sequence>
<dbReference type="AlphaFoldDB" id="A0A830CMF8"/>
<dbReference type="InterPro" id="IPR039319">
    <property type="entry name" value="ELF3-like"/>
</dbReference>
<feature type="compositionally biased region" description="Polar residues" evidence="1">
    <location>
        <begin position="135"/>
        <end position="149"/>
    </location>
</feature>
<feature type="compositionally biased region" description="Pro residues" evidence="1">
    <location>
        <begin position="304"/>
        <end position="318"/>
    </location>
</feature>